<feature type="non-terminal residue" evidence="2">
    <location>
        <position position="1"/>
    </location>
</feature>
<organism evidence="2">
    <name type="scientific">marine metagenome</name>
    <dbReference type="NCBI Taxonomy" id="408172"/>
    <lineage>
        <taxon>unclassified sequences</taxon>
        <taxon>metagenomes</taxon>
        <taxon>ecological metagenomes</taxon>
    </lineage>
</organism>
<evidence type="ECO:0000256" key="1">
    <source>
        <dbReference type="SAM" id="MobiDB-lite"/>
    </source>
</evidence>
<sequence length="56" mass="6079">GFPTPSSAPWPSSSLHSRPARNRPSAGATTSRPWPWSRPPTGAPRNIALSIQLRFN</sequence>
<protein>
    <submittedName>
        <fullName evidence="2">Uncharacterized protein</fullName>
    </submittedName>
</protein>
<gene>
    <name evidence="2" type="ORF">METZ01_LOCUS361178</name>
</gene>
<feature type="region of interest" description="Disordered" evidence="1">
    <location>
        <begin position="1"/>
        <end position="56"/>
    </location>
</feature>
<name>A0A382SEJ9_9ZZZZ</name>
<feature type="non-terminal residue" evidence="2">
    <location>
        <position position="56"/>
    </location>
</feature>
<feature type="compositionally biased region" description="Low complexity" evidence="1">
    <location>
        <begin position="1"/>
        <end position="17"/>
    </location>
</feature>
<dbReference type="EMBL" id="UINC01128523">
    <property type="protein sequence ID" value="SVD08324.1"/>
    <property type="molecule type" value="Genomic_DNA"/>
</dbReference>
<proteinExistence type="predicted"/>
<dbReference type="AlphaFoldDB" id="A0A382SEJ9"/>
<reference evidence="2" key="1">
    <citation type="submission" date="2018-05" db="EMBL/GenBank/DDBJ databases">
        <authorList>
            <person name="Lanie J.A."/>
            <person name="Ng W.-L."/>
            <person name="Kazmierczak K.M."/>
            <person name="Andrzejewski T.M."/>
            <person name="Davidsen T.M."/>
            <person name="Wayne K.J."/>
            <person name="Tettelin H."/>
            <person name="Glass J.I."/>
            <person name="Rusch D."/>
            <person name="Podicherti R."/>
            <person name="Tsui H.-C.T."/>
            <person name="Winkler M.E."/>
        </authorList>
    </citation>
    <scope>NUCLEOTIDE SEQUENCE</scope>
</reference>
<accession>A0A382SEJ9</accession>
<evidence type="ECO:0000313" key="2">
    <source>
        <dbReference type="EMBL" id="SVD08324.1"/>
    </source>
</evidence>